<keyword evidence="8" id="KW-0378">Hydrolase</keyword>
<dbReference type="InterPro" id="IPR014782">
    <property type="entry name" value="Peptidase_M1_dom"/>
</dbReference>
<dbReference type="Proteomes" id="UP000275356">
    <property type="component" value="Unassembled WGS sequence"/>
</dbReference>
<protein>
    <recommendedName>
        <fullName evidence="5">Aminopeptidase N</fullName>
        <ecNumber evidence="4">3.4.11.2</ecNumber>
    </recommendedName>
    <alternativeName>
        <fullName evidence="11">Alanine aminopeptidase</fullName>
    </alternativeName>
    <alternativeName>
        <fullName evidence="12">Lysyl aminopeptidase</fullName>
    </alternativeName>
</protein>
<evidence type="ECO:0000313" key="16">
    <source>
        <dbReference type="EMBL" id="ROR96280.1"/>
    </source>
</evidence>
<comment type="cofactor">
    <cofactor evidence="2">
        <name>Zn(2+)</name>
        <dbReference type="ChEBI" id="CHEBI:29105"/>
    </cofactor>
</comment>
<evidence type="ECO:0000256" key="10">
    <source>
        <dbReference type="ARBA" id="ARBA00023049"/>
    </source>
</evidence>
<evidence type="ECO:0000256" key="7">
    <source>
        <dbReference type="ARBA" id="ARBA00022723"/>
    </source>
</evidence>
<dbReference type="Gene3D" id="2.60.40.1730">
    <property type="entry name" value="tricorn interacting facor f3 domain"/>
    <property type="match status" value="1"/>
</dbReference>
<feature type="domain" description="Aminopeptidase N-like N-terminal" evidence="15">
    <location>
        <begin position="29"/>
        <end position="199"/>
    </location>
</feature>
<evidence type="ECO:0000259" key="15">
    <source>
        <dbReference type="Pfam" id="PF17900"/>
    </source>
</evidence>
<dbReference type="RefSeq" id="WP_123738483.1">
    <property type="nucleotide sequence ID" value="NZ_CALFQU010000048.1"/>
</dbReference>
<evidence type="ECO:0000256" key="13">
    <source>
        <dbReference type="SAM" id="MobiDB-lite"/>
    </source>
</evidence>
<evidence type="ECO:0000256" key="2">
    <source>
        <dbReference type="ARBA" id="ARBA00001947"/>
    </source>
</evidence>
<evidence type="ECO:0000259" key="14">
    <source>
        <dbReference type="Pfam" id="PF01433"/>
    </source>
</evidence>
<evidence type="ECO:0000256" key="1">
    <source>
        <dbReference type="ARBA" id="ARBA00000098"/>
    </source>
</evidence>
<keyword evidence="6" id="KW-0645">Protease</keyword>
<gene>
    <name evidence="16" type="ORF">EDD28_0862</name>
</gene>
<dbReference type="EMBL" id="RKHQ01000001">
    <property type="protein sequence ID" value="ROR96280.1"/>
    <property type="molecule type" value="Genomic_DNA"/>
</dbReference>
<keyword evidence="7" id="KW-0479">Metal-binding</keyword>
<feature type="region of interest" description="Disordered" evidence="13">
    <location>
        <begin position="1"/>
        <end position="23"/>
    </location>
</feature>
<comment type="catalytic activity">
    <reaction evidence="1">
        <text>Release of an N-terminal amino acid, Xaa-|-Yaa- from a peptide, amide or arylamide. Xaa is preferably Ala, but may be most amino acids including Pro (slow action). When a terminal hydrophobic residue is followed by a prolyl residue, the two may be released as an intact Xaa-Pro dipeptide.</text>
        <dbReference type="EC" id="3.4.11.2"/>
    </reaction>
</comment>
<dbReference type="PRINTS" id="PR00756">
    <property type="entry name" value="ALADIPTASE"/>
</dbReference>
<evidence type="ECO:0000256" key="11">
    <source>
        <dbReference type="ARBA" id="ARBA00029811"/>
    </source>
</evidence>
<keyword evidence="10" id="KW-0482">Metalloprotease</keyword>
<dbReference type="Pfam" id="PF01433">
    <property type="entry name" value="Peptidase_M1"/>
    <property type="match status" value="1"/>
</dbReference>
<proteinExistence type="inferred from homology"/>
<dbReference type="GO" id="GO:0008237">
    <property type="term" value="F:metallopeptidase activity"/>
    <property type="evidence" value="ECO:0007669"/>
    <property type="project" value="UniProtKB-KW"/>
</dbReference>
<dbReference type="GO" id="GO:0006508">
    <property type="term" value="P:proteolysis"/>
    <property type="evidence" value="ECO:0007669"/>
    <property type="project" value="UniProtKB-KW"/>
</dbReference>
<dbReference type="InterPro" id="IPR045357">
    <property type="entry name" value="Aminopeptidase_N-like_N"/>
</dbReference>
<dbReference type="SUPFAM" id="SSF63737">
    <property type="entry name" value="Leukotriene A4 hydrolase N-terminal domain"/>
    <property type="match status" value="1"/>
</dbReference>
<evidence type="ECO:0000256" key="12">
    <source>
        <dbReference type="ARBA" id="ARBA00031533"/>
    </source>
</evidence>
<feature type="domain" description="Peptidase M1 membrane alanine aminopeptidase" evidence="14">
    <location>
        <begin position="248"/>
        <end position="431"/>
    </location>
</feature>
<dbReference type="Pfam" id="PF17900">
    <property type="entry name" value="Peptidase_M1_N"/>
    <property type="match status" value="1"/>
</dbReference>
<keyword evidence="17" id="KW-1185">Reference proteome</keyword>
<comment type="similarity">
    <text evidence="3">Belongs to the peptidase M1 family.</text>
</comment>
<evidence type="ECO:0000256" key="3">
    <source>
        <dbReference type="ARBA" id="ARBA00010136"/>
    </source>
</evidence>
<dbReference type="GO" id="GO:0008270">
    <property type="term" value="F:zinc ion binding"/>
    <property type="evidence" value="ECO:0007669"/>
    <property type="project" value="InterPro"/>
</dbReference>
<evidence type="ECO:0000256" key="8">
    <source>
        <dbReference type="ARBA" id="ARBA00022801"/>
    </source>
</evidence>
<dbReference type="InterPro" id="IPR050344">
    <property type="entry name" value="Peptidase_M1_aminopeptidases"/>
</dbReference>
<dbReference type="EC" id="3.4.11.2" evidence="4"/>
<dbReference type="OrthoDB" id="100605at2"/>
<evidence type="ECO:0000256" key="6">
    <source>
        <dbReference type="ARBA" id="ARBA00022670"/>
    </source>
</evidence>
<dbReference type="InterPro" id="IPR001930">
    <property type="entry name" value="Peptidase_M1"/>
</dbReference>
<dbReference type="InterPro" id="IPR042097">
    <property type="entry name" value="Aminopeptidase_N-like_N_sf"/>
</dbReference>
<dbReference type="CDD" id="cd09603">
    <property type="entry name" value="M1_APN_like"/>
    <property type="match status" value="1"/>
</dbReference>
<dbReference type="Gene3D" id="1.10.390.10">
    <property type="entry name" value="Neutral Protease Domain 2"/>
    <property type="match status" value="1"/>
</dbReference>
<evidence type="ECO:0000256" key="9">
    <source>
        <dbReference type="ARBA" id="ARBA00022833"/>
    </source>
</evidence>
<evidence type="ECO:0000313" key="17">
    <source>
        <dbReference type="Proteomes" id="UP000275356"/>
    </source>
</evidence>
<sequence length="441" mass="48824">MSVDVPIDRYPPAVDPYTPDSGNDGYHVESYDLDLHYQVRTNRLQGTAVLSVLVLAPLTRLQLDLVGLSVGETRVDGRRAKHAQSATKLTVRLPAAVPAGTRLSVEVDYAGKPRPRRTRWGTIGWEELEDGSLVASQPVGSATWFPCNDTPARKSRYRIQVRAEKGYRVRTNGVPGSHGTVGGDRVWRFHQDVPAAPYLATVQVGRYVEDEIDLGGVPGSVLYPSRLRQRVRADVHARVPAMMATFVEAFGPYPLPGYAVVVTDDELEIPTEAQGMATFGSNHVLGDQGSDRLIAHELAHQWFGNSVGVRQWRHIWLNEGFACYSEWIWSQASGGPSAAELAARFHARLAGQPQDLVLADPGPADMFDDRVYERGALTLHALRTELGDEAFFDVVRSWTHDRRHSVVSTEDFEAHVRERTGRDLAGLFDAWLRRPGLPALP</sequence>
<organism evidence="16 17">
    <name type="scientific">Salana multivorans</name>
    <dbReference type="NCBI Taxonomy" id="120377"/>
    <lineage>
        <taxon>Bacteria</taxon>
        <taxon>Bacillati</taxon>
        <taxon>Actinomycetota</taxon>
        <taxon>Actinomycetes</taxon>
        <taxon>Micrococcales</taxon>
        <taxon>Beutenbergiaceae</taxon>
        <taxon>Salana</taxon>
    </lineage>
</organism>
<keyword evidence="9" id="KW-0862">Zinc</keyword>
<dbReference type="AlphaFoldDB" id="A0A3N2D933"/>
<comment type="caution">
    <text evidence="16">The sequence shown here is derived from an EMBL/GenBank/DDBJ whole genome shotgun (WGS) entry which is preliminary data.</text>
</comment>
<name>A0A3N2D933_9MICO</name>
<reference evidence="16 17" key="1">
    <citation type="submission" date="2018-11" db="EMBL/GenBank/DDBJ databases">
        <title>Sequencing the genomes of 1000 actinobacteria strains.</title>
        <authorList>
            <person name="Klenk H.-P."/>
        </authorList>
    </citation>
    <scope>NUCLEOTIDE SEQUENCE [LARGE SCALE GENOMIC DNA]</scope>
    <source>
        <strain evidence="16 17">DSM 13521</strain>
    </source>
</reference>
<evidence type="ECO:0000256" key="4">
    <source>
        <dbReference type="ARBA" id="ARBA00012564"/>
    </source>
</evidence>
<dbReference type="InterPro" id="IPR027268">
    <property type="entry name" value="Peptidase_M4/M1_CTD_sf"/>
</dbReference>
<dbReference type="SUPFAM" id="SSF55486">
    <property type="entry name" value="Metalloproteases ('zincins'), catalytic domain"/>
    <property type="match status" value="1"/>
</dbReference>
<accession>A0A3N2D933</accession>
<dbReference type="GO" id="GO:0016285">
    <property type="term" value="F:alanyl aminopeptidase activity"/>
    <property type="evidence" value="ECO:0007669"/>
    <property type="project" value="UniProtKB-EC"/>
</dbReference>
<dbReference type="PANTHER" id="PTHR11533">
    <property type="entry name" value="PROTEASE M1 ZINC METALLOPROTEASE"/>
    <property type="match status" value="1"/>
</dbReference>
<evidence type="ECO:0000256" key="5">
    <source>
        <dbReference type="ARBA" id="ARBA00015611"/>
    </source>
</evidence>